<dbReference type="Proteomes" id="UP000030663">
    <property type="component" value="Unassembled WGS sequence"/>
</dbReference>
<name>X0BEL2_FUSOX</name>
<evidence type="ECO:0000313" key="2">
    <source>
        <dbReference type="Proteomes" id="UP000030663"/>
    </source>
</evidence>
<keyword evidence="2" id="KW-1185">Reference proteome</keyword>
<gene>
    <name evidence="1" type="ORF">FOQG_18335</name>
</gene>
<evidence type="ECO:0000313" key="1">
    <source>
        <dbReference type="EMBL" id="EXK76929.1"/>
    </source>
</evidence>
<protein>
    <submittedName>
        <fullName evidence="1">Uncharacterized protein</fullName>
    </submittedName>
</protein>
<organism evidence="1 2">
    <name type="scientific">Fusarium oxysporum f. sp. raphani 54005</name>
    <dbReference type="NCBI Taxonomy" id="1089458"/>
    <lineage>
        <taxon>Eukaryota</taxon>
        <taxon>Fungi</taxon>
        <taxon>Dikarya</taxon>
        <taxon>Ascomycota</taxon>
        <taxon>Pezizomycotina</taxon>
        <taxon>Sordariomycetes</taxon>
        <taxon>Hypocreomycetidae</taxon>
        <taxon>Hypocreales</taxon>
        <taxon>Nectriaceae</taxon>
        <taxon>Fusarium</taxon>
        <taxon>Fusarium oxysporum species complex</taxon>
    </lineage>
</organism>
<dbReference type="AlphaFoldDB" id="X0BEL2"/>
<sequence>MTTSRTSRVMVPSALCETTMGGFSQHCNRHYNVSTLRSHKYNTSLQKVALKSTYNSQAGNGLSGYRGKETHAKQ</sequence>
<accession>X0BEL2</accession>
<dbReference type="EMBL" id="KI979430">
    <property type="protein sequence ID" value="EXK76929.1"/>
    <property type="molecule type" value="Genomic_DNA"/>
</dbReference>
<reference evidence="1 2" key="1">
    <citation type="submission" date="2011-11" db="EMBL/GenBank/DDBJ databases">
        <title>The Genome Sequence of Fusarium oxysporum PHW815.</title>
        <authorList>
            <consortium name="The Broad Institute Genome Sequencing Platform"/>
            <person name="Ma L.-J."/>
            <person name="Gale L.R."/>
            <person name="Schwartz D.C."/>
            <person name="Zhou S."/>
            <person name="Corby-Kistler H."/>
            <person name="Young S.K."/>
            <person name="Zeng Q."/>
            <person name="Gargeya S."/>
            <person name="Fitzgerald M."/>
            <person name="Haas B."/>
            <person name="Abouelleil A."/>
            <person name="Alvarado L."/>
            <person name="Arachchi H.M."/>
            <person name="Berlin A."/>
            <person name="Brown A."/>
            <person name="Chapman S.B."/>
            <person name="Chen Z."/>
            <person name="Dunbar C."/>
            <person name="Freedman E."/>
            <person name="Gearin G."/>
            <person name="Goldberg J."/>
            <person name="Griggs A."/>
            <person name="Gujja S."/>
            <person name="Heiman D."/>
            <person name="Howarth C."/>
            <person name="Larson L."/>
            <person name="Lui A."/>
            <person name="MacDonald P.J.P."/>
            <person name="Montmayeur A."/>
            <person name="Murphy C."/>
            <person name="Neiman D."/>
            <person name="Pearson M."/>
            <person name="Priest M."/>
            <person name="Roberts A."/>
            <person name="Saif S."/>
            <person name="Shea T."/>
            <person name="Shenoy N."/>
            <person name="Sisk P."/>
            <person name="Stolte C."/>
            <person name="Sykes S."/>
            <person name="Wortman J."/>
            <person name="Nusbaum C."/>
            <person name="Birren B."/>
        </authorList>
    </citation>
    <scope>NUCLEOTIDE SEQUENCE [LARGE SCALE GENOMIC DNA]</scope>
    <source>
        <strain evidence="1 2">54005</strain>
    </source>
</reference>
<dbReference type="HOGENOM" id="CLU_2687940_0_0_1"/>
<proteinExistence type="predicted"/>